<sequence>MACRILGIPSRRRPQLTPDCYLQMTAEMSTKMKIDQDRSKEDGGLGIKDLATLNKSLMLKHIHKLLRGDRNPWADWIRFWYDGGRADDETPCWRYTKKLIPEYRQITEVELGDGETTSFWHDTWSEAGVLREALPALFSHCLNTDVTVAEVMAAGGLGPTDLQPRLSTPAASELVLLHDALHAIAPQPCPDNRWLKGGAPLADINWDSFAPKKVQVFFWILRHHRTRTRDRLHRRGLLDAPDCPFCPGAPEDEDHLFATCQRLQPLWELLLPEQPPPTSALGAAEAVREAPPPMAPCAAHTAGLAVLWIVWKSRNSMVFNNDAHNTAAIARMVRHHVELWLCRAPRRLDVEPLRLWCSTALLTA</sequence>
<keyword evidence="3" id="KW-1185">Reference proteome</keyword>
<gene>
    <name evidence="2" type="ORF">HU200_007528</name>
</gene>
<proteinExistence type="predicted"/>
<organism evidence="2 3">
    <name type="scientific">Digitaria exilis</name>
    <dbReference type="NCBI Taxonomy" id="1010633"/>
    <lineage>
        <taxon>Eukaryota</taxon>
        <taxon>Viridiplantae</taxon>
        <taxon>Streptophyta</taxon>
        <taxon>Embryophyta</taxon>
        <taxon>Tracheophyta</taxon>
        <taxon>Spermatophyta</taxon>
        <taxon>Magnoliopsida</taxon>
        <taxon>Liliopsida</taxon>
        <taxon>Poales</taxon>
        <taxon>Poaceae</taxon>
        <taxon>PACMAD clade</taxon>
        <taxon>Panicoideae</taxon>
        <taxon>Panicodae</taxon>
        <taxon>Paniceae</taxon>
        <taxon>Anthephorinae</taxon>
        <taxon>Digitaria</taxon>
    </lineage>
</organism>
<accession>A0A835FPD8</accession>
<dbReference type="OrthoDB" id="690234at2759"/>
<dbReference type="EMBL" id="JACEFO010000514">
    <property type="protein sequence ID" value="KAF8768539.1"/>
    <property type="molecule type" value="Genomic_DNA"/>
</dbReference>
<reference evidence="2" key="1">
    <citation type="submission" date="2020-07" db="EMBL/GenBank/DDBJ databases">
        <title>Genome sequence and genetic diversity analysis of an under-domesticated orphan crop, white fonio (Digitaria exilis).</title>
        <authorList>
            <person name="Bennetzen J.L."/>
            <person name="Chen S."/>
            <person name="Ma X."/>
            <person name="Wang X."/>
            <person name="Yssel A.E.J."/>
            <person name="Chaluvadi S.R."/>
            <person name="Johnson M."/>
            <person name="Gangashetty P."/>
            <person name="Hamidou F."/>
            <person name="Sanogo M.D."/>
            <person name="Zwaenepoel A."/>
            <person name="Wallace J."/>
            <person name="Van De Peer Y."/>
            <person name="Van Deynze A."/>
        </authorList>
    </citation>
    <scope>NUCLEOTIDE SEQUENCE</scope>
    <source>
        <tissue evidence="2">Leaves</tissue>
    </source>
</reference>
<dbReference type="AlphaFoldDB" id="A0A835FPD8"/>
<dbReference type="InterPro" id="IPR026960">
    <property type="entry name" value="RVT-Znf"/>
</dbReference>
<name>A0A835FPD8_9POAL</name>
<protein>
    <recommendedName>
        <fullName evidence="1">Reverse transcriptase zinc-binding domain-containing protein</fullName>
    </recommendedName>
</protein>
<comment type="caution">
    <text evidence="2">The sequence shown here is derived from an EMBL/GenBank/DDBJ whole genome shotgun (WGS) entry which is preliminary data.</text>
</comment>
<evidence type="ECO:0000259" key="1">
    <source>
        <dbReference type="Pfam" id="PF13966"/>
    </source>
</evidence>
<evidence type="ECO:0000313" key="2">
    <source>
        <dbReference type="EMBL" id="KAF8768539.1"/>
    </source>
</evidence>
<feature type="domain" description="Reverse transcriptase zinc-binding" evidence="1">
    <location>
        <begin position="202"/>
        <end position="267"/>
    </location>
</feature>
<dbReference type="PANTHER" id="PTHR36617">
    <property type="entry name" value="PROTEIN, PUTATIVE-RELATED"/>
    <property type="match status" value="1"/>
</dbReference>
<evidence type="ECO:0000313" key="3">
    <source>
        <dbReference type="Proteomes" id="UP000636709"/>
    </source>
</evidence>
<dbReference type="Proteomes" id="UP000636709">
    <property type="component" value="Unassembled WGS sequence"/>
</dbReference>
<dbReference type="PANTHER" id="PTHR36617:SF15">
    <property type="entry name" value="REVERSE TRANSCRIPTASE ZINC-BINDING DOMAIN-CONTAINING PROTEIN"/>
    <property type="match status" value="1"/>
</dbReference>
<dbReference type="Pfam" id="PF13966">
    <property type="entry name" value="zf-RVT"/>
    <property type="match status" value="1"/>
</dbReference>